<evidence type="ECO:0000256" key="1">
    <source>
        <dbReference type="SAM" id="MobiDB-lite"/>
    </source>
</evidence>
<feature type="compositionally biased region" description="Low complexity" evidence="1">
    <location>
        <begin position="36"/>
        <end position="62"/>
    </location>
</feature>
<accession>A0A0A9GT90</accession>
<organism evidence="2">
    <name type="scientific">Arundo donax</name>
    <name type="common">Giant reed</name>
    <name type="synonym">Donax arundinaceus</name>
    <dbReference type="NCBI Taxonomy" id="35708"/>
    <lineage>
        <taxon>Eukaryota</taxon>
        <taxon>Viridiplantae</taxon>
        <taxon>Streptophyta</taxon>
        <taxon>Embryophyta</taxon>
        <taxon>Tracheophyta</taxon>
        <taxon>Spermatophyta</taxon>
        <taxon>Magnoliopsida</taxon>
        <taxon>Liliopsida</taxon>
        <taxon>Poales</taxon>
        <taxon>Poaceae</taxon>
        <taxon>PACMAD clade</taxon>
        <taxon>Arundinoideae</taxon>
        <taxon>Arundineae</taxon>
        <taxon>Arundo</taxon>
    </lineage>
</organism>
<feature type="compositionally biased region" description="Basic residues" evidence="1">
    <location>
        <begin position="18"/>
        <end position="34"/>
    </location>
</feature>
<feature type="compositionally biased region" description="Basic and acidic residues" evidence="1">
    <location>
        <begin position="96"/>
        <end position="107"/>
    </location>
</feature>
<sequence>MPVLRPLQRGLREPLPGHHPHLQLRRPRRHRHLRGLLEQRGGARAVRGPVPGRHAAGPGRAAAVRRHHRVHPHEVPRAQRAGEARRRVGPGRARPRRGEVRQGARDEGDGDQLVAGEEAGGPGAARR</sequence>
<feature type="compositionally biased region" description="Basic and acidic residues" evidence="1">
    <location>
        <begin position="72"/>
        <end position="86"/>
    </location>
</feature>
<dbReference type="EMBL" id="GBRH01171147">
    <property type="protein sequence ID" value="JAE26749.1"/>
    <property type="molecule type" value="Transcribed_RNA"/>
</dbReference>
<protein>
    <submittedName>
        <fullName evidence="2">Uncharacterized protein</fullName>
    </submittedName>
</protein>
<evidence type="ECO:0000313" key="2">
    <source>
        <dbReference type="EMBL" id="JAE26749.1"/>
    </source>
</evidence>
<dbReference type="AlphaFoldDB" id="A0A0A9GT90"/>
<feature type="region of interest" description="Disordered" evidence="1">
    <location>
        <begin position="1"/>
        <end position="127"/>
    </location>
</feature>
<feature type="compositionally biased region" description="Gly residues" evidence="1">
    <location>
        <begin position="118"/>
        <end position="127"/>
    </location>
</feature>
<reference evidence="2" key="1">
    <citation type="submission" date="2014-09" db="EMBL/GenBank/DDBJ databases">
        <authorList>
            <person name="Magalhaes I.L.F."/>
            <person name="Oliveira U."/>
            <person name="Santos F.R."/>
            <person name="Vidigal T.H.D.A."/>
            <person name="Brescovit A.D."/>
            <person name="Santos A.J."/>
        </authorList>
    </citation>
    <scope>NUCLEOTIDE SEQUENCE</scope>
    <source>
        <tissue evidence="2">Shoot tissue taken approximately 20 cm above the soil surface</tissue>
    </source>
</reference>
<name>A0A0A9GT90_ARUDO</name>
<reference evidence="2" key="2">
    <citation type="journal article" date="2015" name="Data Brief">
        <title>Shoot transcriptome of the giant reed, Arundo donax.</title>
        <authorList>
            <person name="Barrero R.A."/>
            <person name="Guerrero F.D."/>
            <person name="Moolhuijzen P."/>
            <person name="Goolsby J.A."/>
            <person name="Tidwell J."/>
            <person name="Bellgard S.E."/>
            <person name="Bellgard M.I."/>
        </authorList>
    </citation>
    <scope>NUCLEOTIDE SEQUENCE</scope>
    <source>
        <tissue evidence="2">Shoot tissue taken approximately 20 cm above the soil surface</tissue>
    </source>
</reference>
<proteinExistence type="predicted"/>